<dbReference type="EMBL" id="KQ964429">
    <property type="protein sequence ID" value="KXN73977.1"/>
    <property type="molecule type" value="Genomic_DNA"/>
</dbReference>
<name>A0A137PG48_CONC2</name>
<dbReference type="Gene3D" id="2.40.10.10">
    <property type="entry name" value="Trypsin-like serine proteases"/>
    <property type="match status" value="2"/>
</dbReference>
<gene>
    <name evidence="5" type="ORF">CONCODRAFT_24297</name>
</gene>
<dbReference type="InterPro" id="IPR043504">
    <property type="entry name" value="Peptidase_S1_PA_chymotrypsin"/>
</dbReference>
<dbReference type="PANTHER" id="PTHR24276">
    <property type="entry name" value="POLYSERASE-RELATED"/>
    <property type="match status" value="1"/>
</dbReference>
<dbReference type="Proteomes" id="UP000070444">
    <property type="component" value="Unassembled WGS sequence"/>
</dbReference>
<protein>
    <submittedName>
        <fullName evidence="5">Trypsin-like serine protease</fullName>
    </submittedName>
</protein>
<keyword evidence="3" id="KW-0720">Serine protease</keyword>
<dbReference type="PRINTS" id="PR00722">
    <property type="entry name" value="CHYMOTRYPSIN"/>
</dbReference>
<dbReference type="InterPro" id="IPR050430">
    <property type="entry name" value="Peptidase_S1"/>
</dbReference>
<dbReference type="PANTHER" id="PTHR24276:SF91">
    <property type="entry name" value="AT26814P-RELATED"/>
    <property type="match status" value="1"/>
</dbReference>
<dbReference type="PROSITE" id="PS50240">
    <property type="entry name" value="TRYPSIN_DOM"/>
    <property type="match status" value="1"/>
</dbReference>
<dbReference type="OrthoDB" id="6380398at2759"/>
<feature type="domain" description="Peptidase S1" evidence="4">
    <location>
        <begin position="2"/>
        <end position="240"/>
    </location>
</feature>
<dbReference type="SUPFAM" id="SSF50494">
    <property type="entry name" value="Trypsin-like serine proteases"/>
    <property type="match status" value="1"/>
</dbReference>
<dbReference type="InterPro" id="IPR033116">
    <property type="entry name" value="TRYPSIN_SER"/>
</dbReference>
<sequence>RIIGGQEATPFFYNFIASIQYKGRHICGASLIGNEWILTAAHCTIRDASDFTVHLHRHNLFQSDATEGGVVGKVVKRIVHPEYSKENNINDIALWKIQFPKTHLMKNVQKVEMDVGSHADRTGTMLRAIGWGNTVAQSQRSGLASDSARVLNEVEVPVVDFELCKEEYSVIHVELKQKYQVCAGFDQGAKDTCQGDSGGPLMYINGDTAVLVGITSFGKGCALPKFPGIYTRVAHYISFI</sequence>
<dbReference type="InterPro" id="IPR001314">
    <property type="entry name" value="Peptidase_S1A"/>
</dbReference>
<comment type="similarity">
    <text evidence="1">Belongs to the peptidase S1 family.</text>
</comment>
<dbReference type="GO" id="GO:0006508">
    <property type="term" value="P:proteolysis"/>
    <property type="evidence" value="ECO:0007669"/>
    <property type="project" value="UniProtKB-KW"/>
</dbReference>
<keyword evidence="2" id="KW-1015">Disulfide bond</keyword>
<dbReference type="InterPro" id="IPR001254">
    <property type="entry name" value="Trypsin_dom"/>
</dbReference>
<evidence type="ECO:0000256" key="2">
    <source>
        <dbReference type="ARBA" id="ARBA00023157"/>
    </source>
</evidence>
<dbReference type="Pfam" id="PF00089">
    <property type="entry name" value="Trypsin"/>
    <property type="match status" value="1"/>
</dbReference>
<dbReference type="PROSITE" id="PS00134">
    <property type="entry name" value="TRYPSIN_HIS"/>
    <property type="match status" value="1"/>
</dbReference>
<dbReference type="SMART" id="SM00020">
    <property type="entry name" value="Tryp_SPc"/>
    <property type="match status" value="1"/>
</dbReference>
<dbReference type="InterPro" id="IPR009003">
    <property type="entry name" value="Peptidase_S1_PA"/>
</dbReference>
<keyword evidence="3" id="KW-0378">Hydrolase</keyword>
<feature type="non-terminal residue" evidence="5">
    <location>
        <position position="240"/>
    </location>
</feature>
<organism evidence="5 6">
    <name type="scientific">Conidiobolus coronatus (strain ATCC 28846 / CBS 209.66 / NRRL 28638)</name>
    <name type="common">Delacroixia coronata</name>
    <dbReference type="NCBI Taxonomy" id="796925"/>
    <lineage>
        <taxon>Eukaryota</taxon>
        <taxon>Fungi</taxon>
        <taxon>Fungi incertae sedis</taxon>
        <taxon>Zoopagomycota</taxon>
        <taxon>Entomophthoromycotina</taxon>
        <taxon>Entomophthoromycetes</taxon>
        <taxon>Entomophthorales</taxon>
        <taxon>Ancylistaceae</taxon>
        <taxon>Conidiobolus</taxon>
    </lineage>
</organism>
<dbReference type="STRING" id="796925.A0A137PG48"/>
<dbReference type="InterPro" id="IPR018114">
    <property type="entry name" value="TRYPSIN_HIS"/>
</dbReference>
<dbReference type="AlphaFoldDB" id="A0A137PG48"/>
<dbReference type="GO" id="GO:0004252">
    <property type="term" value="F:serine-type endopeptidase activity"/>
    <property type="evidence" value="ECO:0007669"/>
    <property type="project" value="InterPro"/>
</dbReference>
<keyword evidence="3 5" id="KW-0645">Protease</keyword>
<evidence type="ECO:0000256" key="1">
    <source>
        <dbReference type="ARBA" id="ARBA00007664"/>
    </source>
</evidence>
<keyword evidence="6" id="KW-1185">Reference proteome</keyword>
<evidence type="ECO:0000256" key="3">
    <source>
        <dbReference type="RuleBase" id="RU363034"/>
    </source>
</evidence>
<proteinExistence type="inferred from homology"/>
<dbReference type="FunFam" id="2.40.10.10:FF:000002">
    <property type="entry name" value="Transmembrane protease serine"/>
    <property type="match status" value="1"/>
</dbReference>
<evidence type="ECO:0000259" key="4">
    <source>
        <dbReference type="PROSITE" id="PS50240"/>
    </source>
</evidence>
<accession>A0A137PG48</accession>
<reference evidence="5 6" key="1">
    <citation type="journal article" date="2015" name="Genome Biol. Evol.">
        <title>Phylogenomic analyses indicate that early fungi evolved digesting cell walls of algal ancestors of land plants.</title>
        <authorList>
            <person name="Chang Y."/>
            <person name="Wang S."/>
            <person name="Sekimoto S."/>
            <person name="Aerts A.L."/>
            <person name="Choi C."/>
            <person name="Clum A."/>
            <person name="LaButti K.M."/>
            <person name="Lindquist E.A."/>
            <person name="Yee Ngan C."/>
            <person name="Ohm R.A."/>
            <person name="Salamov A.A."/>
            <person name="Grigoriev I.V."/>
            <person name="Spatafora J.W."/>
            <person name="Berbee M.L."/>
        </authorList>
    </citation>
    <scope>NUCLEOTIDE SEQUENCE [LARGE SCALE GENOMIC DNA]</scope>
    <source>
        <strain evidence="5 6">NRRL 28638</strain>
    </source>
</reference>
<evidence type="ECO:0000313" key="5">
    <source>
        <dbReference type="EMBL" id="KXN73977.1"/>
    </source>
</evidence>
<feature type="non-terminal residue" evidence="5">
    <location>
        <position position="1"/>
    </location>
</feature>
<evidence type="ECO:0000313" key="6">
    <source>
        <dbReference type="Proteomes" id="UP000070444"/>
    </source>
</evidence>
<dbReference type="CDD" id="cd00190">
    <property type="entry name" value="Tryp_SPc"/>
    <property type="match status" value="1"/>
</dbReference>
<dbReference type="PROSITE" id="PS00135">
    <property type="entry name" value="TRYPSIN_SER"/>
    <property type="match status" value="1"/>
</dbReference>
<dbReference type="FunFam" id="2.40.10.10:FF:000068">
    <property type="entry name" value="transmembrane protease serine 2"/>
    <property type="match status" value="1"/>
</dbReference>